<comment type="caution">
    <text evidence="2">The sequence shown here is derived from an EMBL/GenBank/DDBJ whole genome shotgun (WGS) entry which is preliminary data.</text>
</comment>
<dbReference type="InterPro" id="IPR051783">
    <property type="entry name" value="NAD(P)-dependent_oxidoreduct"/>
</dbReference>
<evidence type="ECO:0000256" key="1">
    <source>
        <dbReference type="SAM" id="Coils"/>
    </source>
</evidence>
<sequence>MSNQGDANNENQPETPSLSVFVHHADSYIGRHLVSALIEAKYNVYGDKVPPQSYAATNYSQIPEFEEVSSIDEAFALCNTFVFDIRNDTSTAINAFSRFEAATTNIKVILISTLMTWALTKTSTPLTGDDFRKRKPHPDFKKQYEIELQATKLSRENPLVDVYVMSCGIPYGDGEDMLFQLIKFAWGKRHNETIGIQEAKQGIPLIGDGENIVPMIHVRDLAQLMISTLQGQMIDKYVMSVDKGNIKLKDMIDAISQTFSDGNVQSYTSDQALTIPWLSEKLLDYLTADISAINELLGRVKMTYQDGFVASIEAVKSEFLEARGVDPLRILICGPPLSGKSYVASRLSYRYSLPLITVDSLVAEAKRNDNNYWSHFSSQLNGEISPNLLLDLLKWKLQDVPCRNQGFVLDGIPSNSDFAEALWADGNNWPQVFIELESSDSFLRERAKQDPSMILGIGNTDEFEGRLSQYRTTNPTDDNHLFYAFDPSTIRAITFNVEKYQDDLVPKISAFIGRPHNFGKPPSLILKGTEELNKQKRLKQEKLEKIENERREAEEAKRREKEEQIRLQQEQIEQEETRLLAKFSKPQREWLVKTVAPTLAEGLCFLIGSMPEDPIQLLGCFIGTKLPPELQAELMNEFQSEEEEGYEEEEEVAD</sequence>
<organism evidence="2 3">
    <name type="scientific">Tritrichomonas musculus</name>
    <dbReference type="NCBI Taxonomy" id="1915356"/>
    <lineage>
        <taxon>Eukaryota</taxon>
        <taxon>Metamonada</taxon>
        <taxon>Parabasalia</taxon>
        <taxon>Tritrichomonadida</taxon>
        <taxon>Tritrichomonadidae</taxon>
        <taxon>Tritrichomonas</taxon>
    </lineage>
</organism>
<keyword evidence="1" id="KW-0175">Coiled coil</keyword>
<evidence type="ECO:0008006" key="4">
    <source>
        <dbReference type="Google" id="ProtNLM"/>
    </source>
</evidence>
<dbReference type="Gene3D" id="3.40.50.720">
    <property type="entry name" value="NAD(P)-binding Rossmann-like Domain"/>
    <property type="match status" value="1"/>
</dbReference>
<dbReference type="SUPFAM" id="SSF51735">
    <property type="entry name" value="NAD(P)-binding Rossmann-fold domains"/>
    <property type="match status" value="1"/>
</dbReference>
<dbReference type="InterPro" id="IPR027417">
    <property type="entry name" value="P-loop_NTPase"/>
</dbReference>
<dbReference type="InterPro" id="IPR036291">
    <property type="entry name" value="NAD(P)-bd_dom_sf"/>
</dbReference>
<keyword evidence="3" id="KW-1185">Reference proteome</keyword>
<dbReference type="Gene3D" id="3.40.50.300">
    <property type="entry name" value="P-loop containing nucleotide triphosphate hydrolases"/>
    <property type="match status" value="1"/>
</dbReference>
<dbReference type="PANTHER" id="PTHR48079">
    <property type="entry name" value="PROTEIN YEEZ"/>
    <property type="match status" value="1"/>
</dbReference>
<dbReference type="Gene3D" id="1.20.890.10">
    <property type="entry name" value="cAMP-dependent protein kinase regulatory subunit, dimerization-anchoring domain"/>
    <property type="match status" value="1"/>
</dbReference>
<proteinExistence type="predicted"/>
<evidence type="ECO:0000313" key="3">
    <source>
        <dbReference type="Proteomes" id="UP001470230"/>
    </source>
</evidence>
<protein>
    <recommendedName>
        <fullName evidence="4">Dpy-30 motif family protein</fullName>
    </recommendedName>
</protein>
<dbReference type="SUPFAM" id="SSF52540">
    <property type="entry name" value="P-loop containing nucleoside triphosphate hydrolases"/>
    <property type="match status" value="1"/>
</dbReference>
<feature type="coiled-coil region" evidence="1">
    <location>
        <begin position="529"/>
        <end position="578"/>
    </location>
</feature>
<dbReference type="PANTHER" id="PTHR48079:SF6">
    <property type="entry name" value="NAD(P)-BINDING DOMAIN-CONTAINING PROTEIN-RELATED"/>
    <property type="match status" value="1"/>
</dbReference>
<dbReference type="EMBL" id="JAPFFF010000018">
    <property type="protein sequence ID" value="KAK8860791.1"/>
    <property type="molecule type" value="Genomic_DNA"/>
</dbReference>
<accession>A0ABR2ICR6</accession>
<dbReference type="Proteomes" id="UP001470230">
    <property type="component" value="Unassembled WGS sequence"/>
</dbReference>
<name>A0ABR2ICR6_9EUKA</name>
<reference evidence="2 3" key="1">
    <citation type="submission" date="2024-04" db="EMBL/GenBank/DDBJ databases">
        <title>Tritrichomonas musculus Genome.</title>
        <authorList>
            <person name="Alves-Ferreira E."/>
            <person name="Grigg M."/>
            <person name="Lorenzi H."/>
            <person name="Galac M."/>
        </authorList>
    </citation>
    <scope>NUCLEOTIDE SEQUENCE [LARGE SCALE GENOMIC DNA]</scope>
    <source>
        <strain evidence="2 3">EAF2021</strain>
    </source>
</reference>
<dbReference type="Pfam" id="PF00406">
    <property type="entry name" value="ADK"/>
    <property type="match status" value="1"/>
</dbReference>
<gene>
    <name evidence="2" type="ORF">M9Y10_012457</name>
</gene>
<evidence type="ECO:0000313" key="2">
    <source>
        <dbReference type="EMBL" id="KAK8860791.1"/>
    </source>
</evidence>